<feature type="transmembrane region" description="Helical" evidence="1">
    <location>
        <begin position="24"/>
        <end position="49"/>
    </location>
</feature>
<gene>
    <name evidence="2" type="ORF">YH66_01755</name>
</gene>
<dbReference type="HOGENOM" id="CLU_161884_0_0_11"/>
<keyword evidence="3" id="KW-1185">Reference proteome</keyword>
<evidence type="ECO:0000313" key="2">
    <source>
        <dbReference type="EMBL" id="AKF26367.1"/>
    </source>
</evidence>
<evidence type="ECO:0000313" key="3">
    <source>
        <dbReference type="Proteomes" id="UP000034037"/>
    </source>
</evidence>
<dbReference type="AlphaFoldDB" id="A0A0F6WPP6"/>
<dbReference type="PATRIC" id="fig|92706.3.peg.360"/>
<dbReference type="RefSeq" id="WP_003863285.1">
    <property type="nucleotide sequence ID" value="NZ_CP011309.1"/>
</dbReference>
<organism evidence="2 3">
    <name type="scientific">[Brevibacterium] flavum</name>
    <dbReference type="NCBI Taxonomy" id="92706"/>
    <lineage>
        <taxon>Bacteria</taxon>
        <taxon>Bacillati</taxon>
        <taxon>Actinomycetota</taxon>
        <taxon>Actinomycetes</taxon>
        <taxon>Mycobacteriales</taxon>
        <taxon>Corynebacteriaceae</taxon>
        <taxon>Corynebacterium</taxon>
    </lineage>
</organism>
<reference evidence="2 3" key="1">
    <citation type="submission" date="2015-04" db="EMBL/GenBank/DDBJ databases">
        <title>Complete Genome Sequence of Brevibacterium flavum ATCC 15168.</title>
        <authorList>
            <person name="Ahn J."/>
            <person name="Park G."/>
            <person name="Jeon W."/>
            <person name="Jang Y."/>
            <person name="Jang M."/>
            <person name="Lee H."/>
            <person name="Lee H."/>
        </authorList>
    </citation>
    <scope>NUCLEOTIDE SEQUENCE [LARGE SCALE GENOMIC DNA]</scope>
    <source>
        <strain evidence="2 3">ATCC 15168</strain>
    </source>
</reference>
<dbReference type="Proteomes" id="UP000034037">
    <property type="component" value="Chromosome"/>
</dbReference>
<dbReference type="EMBL" id="CP011309">
    <property type="protein sequence ID" value="AKF26367.1"/>
    <property type="molecule type" value="Genomic_DNA"/>
</dbReference>
<accession>A0A0F6WPP6</accession>
<keyword evidence="1" id="KW-0812">Transmembrane</keyword>
<proteinExistence type="predicted"/>
<sequence>MRTKQQREPPELCSDDGSVSIEAALALSSLVIVCGLIIAAMATLAAYLAAVDAAGAAARAHAIGESFEPARGHVDMHEAGGMLTATATIPAPIGQVSASAVFPVEN</sequence>
<keyword evidence="1" id="KW-1133">Transmembrane helix</keyword>
<name>A0A0F6WPP6_9CORY</name>
<dbReference type="GeneID" id="1021372"/>
<evidence type="ECO:0000256" key="1">
    <source>
        <dbReference type="SAM" id="Phobius"/>
    </source>
</evidence>
<keyword evidence="1" id="KW-0472">Membrane</keyword>
<protein>
    <submittedName>
        <fullName evidence="2">Uncharacterized protein</fullName>
    </submittedName>
</protein>